<evidence type="ECO:0000313" key="1">
    <source>
        <dbReference type="EMBL" id="VAW00807.1"/>
    </source>
</evidence>
<protein>
    <submittedName>
        <fullName evidence="1">Iron-sulfur cluster assembly protein SufB</fullName>
    </submittedName>
</protein>
<dbReference type="AlphaFoldDB" id="A0A3B0SIP4"/>
<feature type="non-terminal residue" evidence="1">
    <location>
        <position position="34"/>
    </location>
</feature>
<accession>A0A3B0SIP4</accession>
<organism evidence="1">
    <name type="scientific">hydrothermal vent metagenome</name>
    <dbReference type="NCBI Taxonomy" id="652676"/>
    <lineage>
        <taxon>unclassified sequences</taxon>
        <taxon>metagenomes</taxon>
        <taxon>ecological metagenomes</taxon>
    </lineage>
</organism>
<name>A0A3B0SIP4_9ZZZZ</name>
<reference evidence="1" key="1">
    <citation type="submission" date="2018-06" db="EMBL/GenBank/DDBJ databases">
        <authorList>
            <person name="Zhirakovskaya E."/>
        </authorList>
    </citation>
    <scope>NUCLEOTIDE SEQUENCE</scope>
</reference>
<sequence length="34" mass="3799">MSEVKDTISKQTVETAKALETYKYGFTTDVQSAK</sequence>
<gene>
    <name evidence="1" type="ORF">MNBD_ALPHA05-1175</name>
</gene>
<proteinExistence type="predicted"/>
<dbReference type="EMBL" id="UOEH01000318">
    <property type="protein sequence ID" value="VAW00807.1"/>
    <property type="molecule type" value="Genomic_DNA"/>
</dbReference>